<dbReference type="Proteomes" id="UP000297855">
    <property type="component" value="Unassembled WGS sequence"/>
</dbReference>
<protein>
    <submittedName>
        <fullName evidence="1">Uncharacterized protein</fullName>
    </submittedName>
</protein>
<reference evidence="1" key="1">
    <citation type="journal article" date="2019" name="PLoS Negl. Trop. Dis.">
        <title>Revisiting the worldwide diversity of Leptospira species in the environment.</title>
        <authorList>
            <person name="Vincent A.T."/>
            <person name="Schiettekatte O."/>
            <person name="Bourhy P."/>
            <person name="Veyrier F.J."/>
            <person name="Picardeau M."/>
        </authorList>
    </citation>
    <scope>NUCLEOTIDE SEQUENCE [LARGE SCALE GENOMIC DNA]</scope>
    <source>
        <strain evidence="1">SCS5</strain>
    </source>
</reference>
<evidence type="ECO:0000313" key="2">
    <source>
        <dbReference type="Proteomes" id="UP000297855"/>
    </source>
</evidence>
<name>A0A4R9GME7_9LEPT</name>
<dbReference type="InterPro" id="IPR058232">
    <property type="entry name" value="Lsa36-like"/>
</dbReference>
<dbReference type="AlphaFoldDB" id="A0A4R9GME7"/>
<accession>A0A4R9GME7</accession>
<organism evidence="1 2">
    <name type="scientific">Leptospira fluminis</name>
    <dbReference type="NCBI Taxonomy" id="2484979"/>
    <lineage>
        <taxon>Bacteria</taxon>
        <taxon>Pseudomonadati</taxon>
        <taxon>Spirochaetota</taxon>
        <taxon>Spirochaetia</taxon>
        <taxon>Leptospirales</taxon>
        <taxon>Leptospiraceae</taxon>
        <taxon>Leptospira</taxon>
    </lineage>
</organism>
<proteinExistence type="predicted"/>
<comment type="caution">
    <text evidence="1">The sequence shown here is derived from an EMBL/GenBank/DDBJ whole genome shotgun (WGS) entry which is preliminary data.</text>
</comment>
<dbReference type="EMBL" id="RQEV01000012">
    <property type="protein sequence ID" value="TGK17408.1"/>
    <property type="molecule type" value="Genomic_DNA"/>
</dbReference>
<evidence type="ECO:0000313" key="1">
    <source>
        <dbReference type="EMBL" id="TGK17408.1"/>
    </source>
</evidence>
<sequence length="407" mass="43389">MGEMSQIKNVLRRCVKAIAFVILGVSVYSFPFSGLQAQITCTPPLTGNNVCTMIPSNIQSDFNGLALSIQTQYLNQVTKSMADSAVMSNVGASMMGPGTVNRFQIGAGLGVAGVKHNDITVSYNGTTLPNFPNVGASVNPSLMLAVNLGWLFGKGQSDQPDRSADIPDSQRSFLHRLNLYVHGFQGNVGSGDLKTLTNQANNGVHLNGNFNNAGVTLRFQLLRERYTRLDFFGFTGLSLGVGFHRQSENVTLSYAPGVNSAAQVNFGSAVGRWDETVSFGYRNKAQSVPVDIRTGLRLFYFLTVFVGAGVSNNTGYAKVNLDVNGPLYLAVNVPTSSGLPAAVIQQLSGGASGTLRLDLTGTANARTQTNYFLGGVEVNLLTFKVLAEAMVTNDKIYAANIGLKFAL</sequence>
<gene>
    <name evidence="1" type="ORF">EHO61_13520</name>
</gene>
<dbReference type="NCBIfam" id="NF047512">
    <property type="entry name" value="LIC_11975_fam"/>
    <property type="match status" value="1"/>
</dbReference>
<dbReference type="OrthoDB" id="340297at2"/>
<dbReference type="RefSeq" id="WP_135814086.1">
    <property type="nucleotide sequence ID" value="NZ_RQEV01000012.1"/>
</dbReference>
<keyword evidence="2" id="KW-1185">Reference proteome</keyword>